<accession>A0ABP1HGV2</accession>
<comment type="caution">
    <text evidence="1">The sequence shown here is derived from an EMBL/GenBank/DDBJ whole genome shotgun (WGS) entry which is preliminary data.</text>
</comment>
<sequence length="104" mass="12364">MIQLKSPRTKAYHSQFCWEFEDIGRFLVFMLGNSPQQKHQKQNWEIPSKKQMYQTWVDTSNIILFNQIDIFQALNVVYAYQTSALCYLSTYLSHLRQNSGFMSI</sequence>
<proteinExistence type="predicted"/>
<evidence type="ECO:0000313" key="1">
    <source>
        <dbReference type="EMBL" id="CAL5994250.1"/>
    </source>
</evidence>
<name>A0ABP1HGV2_9EUKA</name>
<dbReference type="EMBL" id="CAXDID020000031">
    <property type="protein sequence ID" value="CAL5994250.1"/>
    <property type="molecule type" value="Genomic_DNA"/>
</dbReference>
<gene>
    <name evidence="1" type="ORF">HINF_LOCUS13461</name>
</gene>
<dbReference type="Proteomes" id="UP001642409">
    <property type="component" value="Unassembled WGS sequence"/>
</dbReference>
<protein>
    <submittedName>
        <fullName evidence="1">Hypothetical_protein</fullName>
    </submittedName>
</protein>
<reference evidence="1 2" key="1">
    <citation type="submission" date="2024-07" db="EMBL/GenBank/DDBJ databases">
        <authorList>
            <person name="Akdeniz Z."/>
        </authorList>
    </citation>
    <scope>NUCLEOTIDE SEQUENCE [LARGE SCALE GENOMIC DNA]</scope>
</reference>
<evidence type="ECO:0000313" key="2">
    <source>
        <dbReference type="Proteomes" id="UP001642409"/>
    </source>
</evidence>
<keyword evidence="2" id="KW-1185">Reference proteome</keyword>
<organism evidence="1 2">
    <name type="scientific">Hexamita inflata</name>
    <dbReference type="NCBI Taxonomy" id="28002"/>
    <lineage>
        <taxon>Eukaryota</taxon>
        <taxon>Metamonada</taxon>
        <taxon>Diplomonadida</taxon>
        <taxon>Hexamitidae</taxon>
        <taxon>Hexamitinae</taxon>
        <taxon>Hexamita</taxon>
    </lineage>
</organism>